<comment type="caution">
    <text evidence="2">The sequence shown here is derived from an EMBL/GenBank/DDBJ whole genome shotgun (WGS) entry which is preliminary data.</text>
</comment>
<feature type="domain" description="Glycosyltransferase 2-like" evidence="1">
    <location>
        <begin position="5"/>
        <end position="163"/>
    </location>
</feature>
<protein>
    <submittedName>
        <fullName evidence="2">UDP-Glc:alpha-D-GlcNAc-diphosphoundecaprenol beta-1,3-glucosyltransferase WfgD</fullName>
        <ecNumber evidence="2">2.4.1.305</ecNumber>
    </submittedName>
</protein>
<dbReference type="Proteomes" id="UP000181901">
    <property type="component" value="Unassembled WGS sequence"/>
</dbReference>
<reference evidence="2 3" key="1">
    <citation type="submission" date="2015-09" db="EMBL/GenBank/DDBJ databases">
        <title>Genome of Desulfovibrio dechloracetivorans BerOc1, a mercury methylating strain isolated from highly hydrocarbons and metals contaminated coastal sediments.</title>
        <authorList>
            <person name="Goni Urriza M."/>
            <person name="Gassie C."/>
            <person name="Bouchez O."/>
            <person name="Klopp C."/>
            <person name="Ranchou-Peyruse A."/>
            <person name="Remy G."/>
        </authorList>
    </citation>
    <scope>NUCLEOTIDE SEQUENCE [LARGE SCALE GENOMIC DNA]</scope>
    <source>
        <strain evidence="2 3">BerOc1</strain>
    </source>
</reference>
<dbReference type="InterPro" id="IPR050834">
    <property type="entry name" value="Glycosyltransf_2"/>
</dbReference>
<evidence type="ECO:0000259" key="1">
    <source>
        <dbReference type="Pfam" id="PF00535"/>
    </source>
</evidence>
<evidence type="ECO:0000313" key="3">
    <source>
        <dbReference type="Proteomes" id="UP000181901"/>
    </source>
</evidence>
<dbReference type="EC" id="2.4.1.305" evidence="2"/>
<dbReference type="EMBL" id="LKAQ01000004">
    <property type="protein sequence ID" value="OIQ49163.1"/>
    <property type="molecule type" value="Genomic_DNA"/>
</dbReference>
<keyword evidence="2" id="KW-0808">Transferase</keyword>
<dbReference type="SUPFAM" id="SSF53448">
    <property type="entry name" value="Nucleotide-diphospho-sugar transferases"/>
    <property type="match status" value="1"/>
</dbReference>
<dbReference type="InterPro" id="IPR001173">
    <property type="entry name" value="Glyco_trans_2-like"/>
</dbReference>
<organism evidence="2 3">
    <name type="scientific">Pseudodesulfovibrio hydrargyri</name>
    <dbReference type="NCBI Taxonomy" id="2125990"/>
    <lineage>
        <taxon>Bacteria</taxon>
        <taxon>Pseudomonadati</taxon>
        <taxon>Thermodesulfobacteriota</taxon>
        <taxon>Desulfovibrionia</taxon>
        <taxon>Desulfovibrionales</taxon>
        <taxon>Desulfovibrionaceae</taxon>
    </lineage>
</organism>
<dbReference type="OrthoDB" id="5291101at2"/>
<sequence>MTTCSVVIASYNYGRYLSQTLDSVLAQTRQPDEIVVVDDGSTDNTREVAAPYVERGQIKYIHQENAGVSAAKQRAVEESSGELLAFLDADDMWEPTKLEKQLPLFENGRIGAVYSKRFIIDEHGERSSFQHPPFYRGDIINQIFAYNFIAFSSTVVRRSVFERAGGYDFALSTGEDYDLWIRMAALCEFDYIDEPLICYRRGHSNLTSNTPRLLANTVNIMRKELGDSNIASRLSRHAVRTAWASVFSAYGRLRAAEGKPGQAFSMFCKSLFYQPFMAKTWNGLASLLLPRPCRNLAKRFIRQR</sequence>
<dbReference type="PANTHER" id="PTHR43685:SF2">
    <property type="entry name" value="GLYCOSYLTRANSFERASE 2-LIKE DOMAIN-CONTAINING PROTEIN"/>
    <property type="match status" value="1"/>
</dbReference>
<dbReference type="InterPro" id="IPR029044">
    <property type="entry name" value="Nucleotide-diphossugar_trans"/>
</dbReference>
<keyword evidence="3" id="KW-1185">Reference proteome</keyword>
<accession>A0A1J5N0I8</accession>
<dbReference type="PANTHER" id="PTHR43685">
    <property type="entry name" value="GLYCOSYLTRANSFERASE"/>
    <property type="match status" value="1"/>
</dbReference>
<evidence type="ECO:0000313" key="2">
    <source>
        <dbReference type="EMBL" id="OIQ49163.1"/>
    </source>
</evidence>
<gene>
    <name evidence="2" type="primary">wfgD_3</name>
    <name evidence="2" type="ORF">BerOc1_01087</name>
</gene>
<dbReference type="GO" id="GO:0016757">
    <property type="term" value="F:glycosyltransferase activity"/>
    <property type="evidence" value="ECO:0007669"/>
    <property type="project" value="UniProtKB-KW"/>
</dbReference>
<keyword evidence="2" id="KW-0328">Glycosyltransferase</keyword>
<proteinExistence type="predicted"/>
<dbReference type="Gene3D" id="3.90.550.10">
    <property type="entry name" value="Spore Coat Polysaccharide Biosynthesis Protein SpsA, Chain A"/>
    <property type="match status" value="1"/>
</dbReference>
<name>A0A1J5N0I8_9BACT</name>
<dbReference type="AlphaFoldDB" id="A0A1J5N0I8"/>
<dbReference type="Pfam" id="PF00535">
    <property type="entry name" value="Glycos_transf_2"/>
    <property type="match status" value="1"/>
</dbReference>